<evidence type="ECO:0000259" key="5">
    <source>
        <dbReference type="PROSITE" id="PS52015"/>
    </source>
</evidence>
<evidence type="ECO:0000256" key="1">
    <source>
        <dbReference type="ARBA" id="ARBA00004167"/>
    </source>
</evidence>
<dbReference type="GO" id="GO:0016020">
    <property type="term" value="C:membrane"/>
    <property type="evidence" value="ECO:0007669"/>
    <property type="project" value="UniProtKB-SubCell"/>
</dbReference>
<comment type="subcellular location">
    <subcellularLocation>
        <location evidence="1">Membrane</location>
        <topology evidence="1">Single-pass membrane protein</topology>
    </subcellularLocation>
</comment>
<sequence>MSKTSFTHLSIVLSLALHGLIYIHFQNKNEKVKSIYSQVHRTRITLKTTNRKYSKKQQKSIPTPIKKRVVKKSSKRVQKKIVKPTKKISKFSQIMERTLRKPITKSSGHRDMVAKYLSKVRQSILKNKFYPRVARRLKQQGEVVVTFAIRWPNTIEDVRLKKMTPYALLNQSALESVKSLTELAIMPEKLKTQVLKVEIPLVYRGL</sequence>
<dbReference type="SUPFAM" id="SSF74653">
    <property type="entry name" value="TolA/TonB C-terminal domain"/>
    <property type="match status" value="1"/>
</dbReference>
<keyword evidence="3" id="KW-1133">Transmembrane helix</keyword>
<keyword evidence="2" id="KW-0812">Transmembrane</keyword>
<protein>
    <recommendedName>
        <fullName evidence="5">TonB C-terminal domain-containing protein</fullName>
    </recommendedName>
</protein>
<gene>
    <name evidence="6" type="ORF">A9Q84_01865</name>
</gene>
<accession>A0A1Y5FCJ0</accession>
<dbReference type="GO" id="GO:0055085">
    <property type="term" value="P:transmembrane transport"/>
    <property type="evidence" value="ECO:0007669"/>
    <property type="project" value="InterPro"/>
</dbReference>
<reference evidence="7" key="1">
    <citation type="journal article" date="2017" name="Proc. Natl. Acad. Sci. U.S.A.">
        <title>Simulation of Deepwater Horizon oil plume reveals substrate specialization within a complex community of hydrocarbon-degraders.</title>
        <authorList>
            <person name="Hu P."/>
            <person name="Dubinsky E.A."/>
            <person name="Probst A.J."/>
            <person name="Wang J."/>
            <person name="Sieber C.M.K."/>
            <person name="Tom L.M."/>
            <person name="Gardinali P."/>
            <person name="Banfield J.F."/>
            <person name="Atlas R.M."/>
            <person name="Andersen G.L."/>
        </authorList>
    </citation>
    <scope>NUCLEOTIDE SEQUENCE [LARGE SCALE GENOMIC DNA]</scope>
</reference>
<dbReference type="PROSITE" id="PS52015">
    <property type="entry name" value="TONB_CTD"/>
    <property type="match status" value="1"/>
</dbReference>
<dbReference type="InterPro" id="IPR006260">
    <property type="entry name" value="TonB/TolA_C"/>
</dbReference>
<dbReference type="Proteomes" id="UP000196531">
    <property type="component" value="Unassembled WGS sequence"/>
</dbReference>
<dbReference type="EMBL" id="MAAO01000002">
    <property type="protein sequence ID" value="OUR99799.1"/>
    <property type="molecule type" value="Genomic_DNA"/>
</dbReference>
<dbReference type="InterPro" id="IPR037682">
    <property type="entry name" value="TonB_C"/>
</dbReference>
<name>A0A1Y5FCJ0_9BACT</name>
<dbReference type="Gene3D" id="3.30.1150.10">
    <property type="match status" value="1"/>
</dbReference>
<evidence type="ECO:0000256" key="2">
    <source>
        <dbReference type="ARBA" id="ARBA00022692"/>
    </source>
</evidence>
<evidence type="ECO:0000256" key="3">
    <source>
        <dbReference type="ARBA" id="ARBA00022989"/>
    </source>
</evidence>
<evidence type="ECO:0000256" key="4">
    <source>
        <dbReference type="ARBA" id="ARBA00023136"/>
    </source>
</evidence>
<keyword evidence="4" id="KW-0472">Membrane</keyword>
<comment type="caution">
    <text evidence="6">The sequence shown here is derived from an EMBL/GenBank/DDBJ whole genome shotgun (WGS) entry which is preliminary data.</text>
</comment>
<dbReference type="NCBIfam" id="TIGR01352">
    <property type="entry name" value="tonB_Cterm"/>
    <property type="match status" value="1"/>
</dbReference>
<organism evidence="6 7">
    <name type="scientific">Halobacteriovorax marinus</name>
    <dbReference type="NCBI Taxonomy" id="97084"/>
    <lineage>
        <taxon>Bacteria</taxon>
        <taxon>Pseudomonadati</taxon>
        <taxon>Bdellovibrionota</taxon>
        <taxon>Bacteriovoracia</taxon>
        <taxon>Bacteriovoracales</taxon>
        <taxon>Halobacteriovoraceae</taxon>
        <taxon>Halobacteriovorax</taxon>
    </lineage>
</organism>
<proteinExistence type="predicted"/>
<evidence type="ECO:0000313" key="6">
    <source>
        <dbReference type="EMBL" id="OUR99799.1"/>
    </source>
</evidence>
<dbReference type="Pfam" id="PF03544">
    <property type="entry name" value="TonB_C"/>
    <property type="match status" value="1"/>
</dbReference>
<feature type="domain" description="TonB C-terminal" evidence="5">
    <location>
        <begin position="115"/>
        <end position="206"/>
    </location>
</feature>
<evidence type="ECO:0000313" key="7">
    <source>
        <dbReference type="Proteomes" id="UP000196531"/>
    </source>
</evidence>
<dbReference type="AlphaFoldDB" id="A0A1Y5FCJ0"/>